<comment type="catalytic activity">
    <reaction evidence="1">
        <text>ATP + protein L-histidine = ADP + protein N-phospho-L-histidine.</text>
        <dbReference type="EC" id="2.7.13.3"/>
    </reaction>
</comment>
<evidence type="ECO:0000313" key="8">
    <source>
        <dbReference type="EMBL" id="GGC64394.1"/>
    </source>
</evidence>
<evidence type="ECO:0000256" key="3">
    <source>
        <dbReference type="ARBA" id="ARBA00022553"/>
    </source>
</evidence>
<dbReference type="SUPFAM" id="SSF47384">
    <property type="entry name" value="Homodimeric domain of signal transducing histidine kinase"/>
    <property type="match status" value="1"/>
</dbReference>
<sequence>MSPEITEHQQRDHPDLSLFKISPQPSWIYDIQTLQFLDVNAAATVHYGYSREEFLSMTLRDIRPAEDLLILEHALDVVRAVRPEHTRKVYRHLKKNGEIIDVQIQSNLYTYNGIAAEIVLVNDITGIIQAQRELENSREELLKSKARWKALVQEGSDMIAIVDHNLNYIFVSDSCTSILNISPDTFLNSNVYDYVRPEDQEMIRTGVAQLQQAKRISLDPFRLLDGNGKWRWIKAILADLSDDPAVGGIVFNSMDVTESILINEELQLSNERYKLVLKAADEAICDWDIVNDVVVWGSGFSEIFGYDLTNYNNTLWSDNIHPEDRQRVLQEVKEMIDDPKREIYYSEYRFLKANREVLLVQHRGLYLRDNKGRAIRSVDTIRDITAAKERLLRIEQQNEQLKEIAWAQSHHVRAPLARIIALSELLAAESMDPRLAEMVSYLAASASELDVAIKAIIKKTE</sequence>
<dbReference type="Gene3D" id="3.30.450.20">
    <property type="entry name" value="PAS domain"/>
    <property type="match status" value="3"/>
</dbReference>
<evidence type="ECO:0000313" key="9">
    <source>
        <dbReference type="Proteomes" id="UP000651668"/>
    </source>
</evidence>
<dbReference type="InterPro" id="IPR001610">
    <property type="entry name" value="PAC"/>
</dbReference>
<protein>
    <recommendedName>
        <fullName evidence="2">histidine kinase</fullName>
        <ecNumber evidence="2">2.7.13.3</ecNumber>
    </recommendedName>
</protein>
<feature type="domain" description="PAS" evidence="6">
    <location>
        <begin position="269"/>
        <end position="339"/>
    </location>
</feature>
<keyword evidence="5" id="KW-0418">Kinase</keyword>
<dbReference type="CDD" id="cd00130">
    <property type="entry name" value="PAS"/>
    <property type="match status" value="3"/>
</dbReference>
<dbReference type="EMBL" id="BMIL01000005">
    <property type="protein sequence ID" value="GGC64394.1"/>
    <property type="molecule type" value="Genomic_DNA"/>
</dbReference>
<dbReference type="EC" id="2.7.13.3" evidence="2"/>
<organism evidence="8 9">
    <name type="scientific">Pedobacter quisquiliarum</name>
    <dbReference type="NCBI Taxonomy" id="1834438"/>
    <lineage>
        <taxon>Bacteria</taxon>
        <taxon>Pseudomonadati</taxon>
        <taxon>Bacteroidota</taxon>
        <taxon>Sphingobacteriia</taxon>
        <taxon>Sphingobacteriales</taxon>
        <taxon>Sphingobacteriaceae</taxon>
        <taxon>Pedobacter</taxon>
    </lineage>
</organism>
<gene>
    <name evidence="8" type="ORF">GCM10011387_17520</name>
</gene>
<evidence type="ECO:0000256" key="1">
    <source>
        <dbReference type="ARBA" id="ARBA00000085"/>
    </source>
</evidence>
<evidence type="ECO:0000256" key="5">
    <source>
        <dbReference type="ARBA" id="ARBA00022777"/>
    </source>
</evidence>
<dbReference type="PANTHER" id="PTHR43304:SF1">
    <property type="entry name" value="PAC DOMAIN-CONTAINING PROTEIN"/>
    <property type="match status" value="1"/>
</dbReference>
<dbReference type="PROSITE" id="PS50113">
    <property type="entry name" value="PAC"/>
    <property type="match status" value="1"/>
</dbReference>
<reference evidence="8" key="1">
    <citation type="journal article" date="2014" name="Int. J. Syst. Evol. Microbiol.">
        <title>Complete genome sequence of Corynebacterium casei LMG S-19264T (=DSM 44701T), isolated from a smear-ripened cheese.</title>
        <authorList>
            <consortium name="US DOE Joint Genome Institute (JGI-PGF)"/>
            <person name="Walter F."/>
            <person name="Albersmeier A."/>
            <person name="Kalinowski J."/>
            <person name="Ruckert C."/>
        </authorList>
    </citation>
    <scope>NUCLEOTIDE SEQUENCE</scope>
    <source>
        <strain evidence="8">CGMCC 1.15343</strain>
    </source>
</reference>
<feature type="domain" description="PAS" evidence="6">
    <location>
        <begin position="144"/>
        <end position="214"/>
    </location>
</feature>
<dbReference type="InterPro" id="IPR036097">
    <property type="entry name" value="HisK_dim/P_sf"/>
</dbReference>
<dbReference type="PROSITE" id="PS50112">
    <property type="entry name" value="PAS"/>
    <property type="match status" value="2"/>
</dbReference>
<dbReference type="AlphaFoldDB" id="A0A916UAB1"/>
<dbReference type="SMART" id="SM00091">
    <property type="entry name" value="PAS"/>
    <property type="match status" value="3"/>
</dbReference>
<keyword evidence="4" id="KW-0808">Transferase</keyword>
<dbReference type="SUPFAM" id="SSF55785">
    <property type="entry name" value="PYP-like sensor domain (PAS domain)"/>
    <property type="match status" value="3"/>
</dbReference>
<dbReference type="Proteomes" id="UP000651668">
    <property type="component" value="Unassembled WGS sequence"/>
</dbReference>
<dbReference type="InterPro" id="IPR035965">
    <property type="entry name" value="PAS-like_dom_sf"/>
</dbReference>
<evidence type="ECO:0000259" key="6">
    <source>
        <dbReference type="PROSITE" id="PS50112"/>
    </source>
</evidence>
<comment type="caution">
    <text evidence="8">The sequence shown here is derived from an EMBL/GenBank/DDBJ whole genome shotgun (WGS) entry which is preliminary data.</text>
</comment>
<dbReference type="Pfam" id="PF13426">
    <property type="entry name" value="PAS_9"/>
    <property type="match status" value="1"/>
</dbReference>
<evidence type="ECO:0000256" key="4">
    <source>
        <dbReference type="ARBA" id="ARBA00022679"/>
    </source>
</evidence>
<evidence type="ECO:0000256" key="2">
    <source>
        <dbReference type="ARBA" id="ARBA00012438"/>
    </source>
</evidence>
<accession>A0A916UAB1</accession>
<evidence type="ECO:0000259" key="7">
    <source>
        <dbReference type="PROSITE" id="PS50113"/>
    </source>
</evidence>
<dbReference type="GO" id="GO:0000155">
    <property type="term" value="F:phosphorelay sensor kinase activity"/>
    <property type="evidence" value="ECO:0007669"/>
    <property type="project" value="InterPro"/>
</dbReference>
<name>A0A916UAB1_9SPHI</name>
<dbReference type="InterPro" id="IPR000700">
    <property type="entry name" value="PAS-assoc_C"/>
</dbReference>
<feature type="domain" description="PAC" evidence="7">
    <location>
        <begin position="344"/>
        <end position="396"/>
    </location>
</feature>
<dbReference type="Pfam" id="PF08447">
    <property type="entry name" value="PAS_3"/>
    <property type="match status" value="2"/>
</dbReference>
<dbReference type="InterPro" id="IPR000014">
    <property type="entry name" value="PAS"/>
</dbReference>
<reference evidence="8" key="2">
    <citation type="submission" date="2020-09" db="EMBL/GenBank/DDBJ databases">
        <authorList>
            <person name="Sun Q."/>
            <person name="Zhou Y."/>
        </authorList>
    </citation>
    <scope>NUCLEOTIDE SEQUENCE</scope>
    <source>
        <strain evidence="8">CGMCC 1.15343</strain>
    </source>
</reference>
<dbReference type="RefSeq" id="WP_188626505.1">
    <property type="nucleotide sequence ID" value="NZ_BMIL01000005.1"/>
</dbReference>
<dbReference type="NCBIfam" id="TIGR00229">
    <property type="entry name" value="sensory_box"/>
    <property type="match status" value="3"/>
</dbReference>
<proteinExistence type="predicted"/>
<keyword evidence="3" id="KW-0597">Phosphoprotein</keyword>
<dbReference type="InterPro" id="IPR052162">
    <property type="entry name" value="Sensor_kinase/Photoreceptor"/>
</dbReference>
<dbReference type="SMART" id="SM00086">
    <property type="entry name" value="PAC"/>
    <property type="match status" value="2"/>
</dbReference>
<dbReference type="InterPro" id="IPR013655">
    <property type="entry name" value="PAS_fold_3"/>
</dbReference>
<dbReference type="PANTHER" id="PTHR43304">
    <property type="entry name" value="PHYTOCHROME-LIKE PROTEIN CPH1"/>
    <property type="match status" value="1"/>
</dbReference>
<keyword evidence="9" id="KW-1185">Reference proteome</keyword>